<protein>
    <submittedName>
        <fullName evidence="10">Endonuclease</fullName>
    </submittedName>
</protein>
<keyword evidence="3" id="KW-0997">Cell inner membrane</keyword>
<name>A0A2T3J771_9GAMM</name>
<comment type="similarity">
    <text evidence="8">Belongs to the hok/gef family.</text>
</comment>
<evidence type="ECO:0000256" key="2">
    <source>
        <dbReference type="ARBA" id="ARBA00022475"/>
    </source>
</evidence>
<dbReference type="PRINTS" id="PR00281">
    <property type="entry name" value="HOKGEFTOXIC"/>
</dbReference>
<evidence type="ECO:0000256" key="1">
    <source>
        <dbReference type="ARBA" id="ARBA00004377"/>
    </source>
</evidence>
<dbReference type="GO" id="GO:0004519">
    <property type="term" value="F:endonuclease activity"/>
    <property type="evidence" value="ECO:0007669"/>
    <property type="project" value="UniProtKB-KW"/>
</dbReference>
<evidence type="ECO:0000313" key="10">
    <source>
        <dbReference type="EMBL" id="PSU44581.1"/>
    </source>
</evidence>
<keyword evidence="10" id="KW-0255">Endonuclease</keyword>
<keyword evidence="5" id="KW-0812">Transmembrane</keyword>
<accession>A0A2T3J771</accession>
<evidence type="ECO:0000256" key="7">
    <source>
        <dbReference type="ARBA" id="ARBA00023136"/>
    </source>
</evidence>
<dbReference type="Proteomes" id="UP000240987">
    <property type="component" value="Unassembled WGS sequence"/>
</dbReference>
<evidence type="ECO:0000313" key="11">
    <source>
        <dbReference type="Proteomes" id="UP000240987"/>
    </source>
</evidence>
<evidence type="ECO:0000256" key="3">
    <source>
        <dbReference type="ARBA" id="ARBA00022519"/>
    </source>
</evidence>
<evidence type="ECO:0000313" key="9">
    <source>
        <dbReference type="EMBL" id="PSU44545.1"/>
    </source>
</evidence>
<keyword evidence="7" id="KW-0472">Membrane</keyword>
<dbReference type="Pfam" id="PF01848">
    <property type="entry name" value="HOK_GEF"/>
    <property type="match status" value="1"/>
</dbReference>
<evidence type="ECO:0000256" key="5">
    <source>
        <dbReference type="ARBA" id="ARBA00022692"/>
    </source>
</evidence>
<evidence type="ECO:0000256" key="8">
    <source>
        <dbReference type="RuleBase" id="RU221113"/>
    </source>
</evidence>
<evidence type="ECO:0000256" key="6">
    <source>
        <dbReference type="ARBA" id="ARBA00022989"/>
    </source>
</evidence>
<dbReference type="OrthoDB" id="5880683at2"/>
<keyword evidence="10" id="KW-0540">Nuclease</keyword>
<dbReference type="PROSITE" id="PS00556">
    <property type="entry name" value="HOK_GEF"/>
    <property type="match status" value="1"/>
</dbReference>
<dbReference type="GO" id="GO:0005886">
    <property type="term" value="C:plasma membrane"/>
    <property type="evidence" value="ECO:0007669"/>
    <property type="project" value="UniProtKB-SubCell"/>
</dbReference>
<dbReference type="EMBL" id="PYMJ01000048">
    <property type="protein sequence ID" value="PSU44581.1"/>
    <property type="molecule type" value="Genomic_DNA"/>
</dbReference>
<gene>
    <name evidence="10" type="ORF">C9J12_26855</name>
    <name evidence="9" type="ORF">C9J12_27030</name>
</gene>
<dbReference type="AlphaFoldDB" id="A0A2T3J771"/>
<keyword evidence="6" id="KW-1133">Transmembrane helix</keyword>
<dbReference type="InterPro" id="IPR018084">
    <property type="entry name" value="Hok/gef_toxin_CS"/>
</dbReference>
<dbReference type="EMBL" id="PYMJ01000049">
    <property type="protein sequence ID" value="PSU44545.1"/>
    <property type="molecule type" value="Genomic_DNA"/>
</dbReference>
<dbReference type="InterPro" id="IPR000021">
    <property type="entry name" value="Hok/gef_toxin"/>
</dbReference>
<organism evidence="10 11">
    <name type="scientific">Photobacterium frigidiphilum</name>
    <dbReference type="NCBI Taxonomy" id="264736"/>
    <lineage>
        <taxon>Bacteria</taxon>
        <taxon>Pseudomonadati</taxon>
        <taxon>Pseudomonadota</taxon>
        <taxon>Gammaproteobacteria</taxon>
        <taxon>Vibrionales</taxon>
        <taxon>Vibrionaceae</taxon>
        <taxon>Photobacterium</taxon>
    </lineage>
</organism>
<keyword evidence="2" id="KW-1003">Cell membrane</keyword>
<keyword evidence="10" id="KW-0378">Hydrolase</keyword>
<keyword evidence="4" id="KW-1277">Toxin-antitoxin system</keyword>
<reference evidence="10 11" key="1">
    <citation type="submission" date="2018-01" db="EMBL/GenBank/DDBJ databases">
        <title>Whole genome sequencing of Histamine producing bacteria.</title>
        <authorList>
            <person name="Butler K."/>
        </authorList>
    </citation>
    <scope>NUCLEOTIDE SEQUENCE [LARGE SCALE GENOMIC DNA]</scope>
    <source>
        <strain evidence="10 11">JCM 12947</strain>
    </source>
</reference>
<comment type="subcellular location">
    <subcellularLocation>
        <location evidence="1 8">Cell inner membrane</location>
        <topology evidence="1 8">Single-pass membrane protein</topology>
    </subcellularLocation>
</comment>
<comment type="caution">
    <text evidence="10">The sequence shown here is derived from an EMBL/GenBank/DDBJ whole genome shotgun (WGS) entry which is preliminary data.</text>
</comment>
<sequence>MLKRNFPIRLLIVCFTLLIALALVRDDLCSIQYQDGKKLFKAVLSYEVRD</sequence>
<proteinExistence type="inferred from homology"/>
<evidence type="ECO:0000256" key="4">
    <source>
        <dbReference type="ARBA" id="ARBA00022649"/>
    </source>
</evidence>
<keyword evidence="11" id="KW-1185">Reference proteome</keyword>